<name>A0A1G2PSE4_9BACT</name>
<reference evidence="2 3" key="1">
    <citation type="journal article" date="2016" name="Nat. Commun.">
        <title>Thousands of microbial genomes shed light on interconnected biogeochemical processes in an aquifer system.</title>
        <authorList>
            <person name="Anantharaman K."/>
            <person name="Brown C.T."/>
            <person name="Hug L.A."/>
            <person name="Sharon I."/>
            <person name="Castelle C.J."/>
            <person name="Probst A.J."/>
            <person name="Thomas B.C."/>
            <person name="Singh A."/>
            <person name="Wilkins M.J."/>
            <person name="Karaoz U."/>
            <person name="Brodie E.L."/>
            <person name="Williams K.H."/>
            <person name="Hubbard S.S."/>
            <person name="Banfield J.F."/>
        </authorList>
    </citation>
    <scope>NUCLEOTIDE SEQUENCE [LARGE SCALE GENOMIC DNA]</scope>
</reference>
<evidence type="ECO:0000313" key="2">
    <source>
        <dbReference type="EMBL" id="OHA50531.1"/>
    </source>
</evidence>
<accession>A0A1G2PSE4</accession>
<protein>
    <submittedName>
        <fullName evidence="2">Uncharacterized protein</fullName>
    </submittedName>
</protein>
<comment type="caution">
    <text evidence="2">The sequence shown here is derived from an EMBL/GenBank/DDBJ whole genome shotgun (WGS) entry which is preliminary data.</text>
</comment>
<dbReference type="Proteomes" id="UP000176951">
    <property type="component" value="Unassembled WGS sequence"/>
</dbReference>
<dbReference type="EMBL" id="MHSW01000034">
    <property type="protein sequence ID" value="OHA50531.1"/>
    <property type="molecule type" value="Genomic_DNA"/>
</dbReference>
<evidence type="ECO:0000313" key="3">
    <source>
        <dbReference type="Proteomes" id="UP000176951"/>
    </source>
</evidence>
<organism evidence="2 3">
    <name type="scientific">Candidatus Terrybacteria bacterium RIFCSPLOWO2_01_FULL_40_23</name>
    <dbReference type="NCBI Taxonomy" id="1802366"/>
    <lineage>
        <taxon>Bacteria</taxon>
        <taxon>Candidatus Terryibacteriota</taxon>
    </lineage>
</organism>
<evidence type="ECO:0000256" key="1">
    <source>
        <dbReference type="SAM" id="MobiDB-lite"/>
    </source>
</evidence>
<sequence length="302" mass="34734">MIFNRENFFNSSSIGRTLESGKNTEQKSAQEQFGGLQGYLQHEFKNAIWSDDIKPLHKSYEGRVREVINAIVLGEAQNVDRGKRREAESVVRSSKTAEVTDTVIKKFVGNSETSDRKYFWRLEQAAWRKALNGKEQIEKAETPFLQEVFRVALEDEIEVLRVPKSQNDFRAALDRAADYAAQYRILFGPADSTQEQPDSELPLPPADYEYLKGLMHDEIEQGLANRTDVKLALDNKGMIQSNYDPNLLVDYRIINAQRLSFTENGVDIIDRPLYIIQQEQETKLKTESEKHTDAYYSSEREP</sequence>
<proteinExistence type="predicted"/>
<gene>
    <name evidence="2" type="ORF">A3A97_03080</name>
</gene>
<feature type="region of interest" description="Disordered" evidence="1">
    <location>
        <begin position="283"/>
        <end position="302"/>
    </location>
</feature>
<dbReference type="AlphaFoldDB" id="A0A1G2PSE4"/>